<accession>A0A0C9VSK8</accession>
<feature type="region of interest" description="Disordered" evidence="1">
    <location>
        <begin position="44"/>
        <end position="71"/>
    </location>
</feature>
<organism evidence="2 3">
    <name type="scientific">Sphaerobolus stellatus (strain SS14)</name>
    <dbReference type="NCBI Taxonomy" id="990650"/>
    <lineage>
        <taxon>Eukaryota</taxon>
        <taxon>Fungi</taxon>
        <taxon>Dikarya</taxon>
        <taxon>Basidiomycota</taxon>
        <taxon>Agaricomycotina</taxon>
        <taxon>Agaricomycetes</taxon>
        <taxon>Phallomycetidae</taxon>
        <taxon>Geastrales</taxon>
        <taxon>Sphaerobolaceae</taxon>
        <taxon>Sphaerobolus</taxon>
    </lineage>
</organism>
<dbReference type="Proteomes" id="UP000054279">
    <property type="component" value="Unassembled WGS sequence"/>
</dbReference>
<keyword evidence="3" id="KW-1185">Reference proteome</keyword>
<gene>
    <name evidence="2" type="ORF">M422DRAFT_29613</name>
</gene>
<dbReference type="AlphaFoldDB" id="A0A0C9VSK8"/>
<evidence type="ECO:0000313" key="2">
    <source>
        <dbReference type="EMBL" id="KIJ45472.1"/>
    </source>
</evidence>
<reference evidence="2 3" key="1">
    <citation type="submission" date="2014-06" db="EMBL/GenBank/DDBJ databases">
        <title>Evolutionary Origins and Diversification of the Mycorrhizal Mutualists.</title>
        <authorList>
            <consortium name="DOE Joint Genome Institute"/>
            <consortium name="Mycorrhizal Genomics Consortium"/>
            <person name="Kohler A."/>
            <person name="Kuo A."/>
            <person name="Nagy L.G."/>
            <person name="Floudas D."/>
            <person name="Copeland A."/>
            <person name="Barry K.W."/>
            <person name="Cichocki N."/>
            <person name="Veneault-Fourrey C."/>
            <person name="LaButti K."/>
            <person name="Lindquist E.A."/>
            <person name="Lipzen A."/>
            <person name="Lundell T."/>
            <person name="Morin E."/>
            <person name="Murat C."/>
            <person name="Riley R."/>
            <person name="Ohm R."/>
            <person name="Sun H."/>
            <person name="Tunlid A."/>
            <person name="Henrissat B."/>
            <person name="Grigoriev I.V."/>
            <person name="Hibbett D.S."/>
            <person name="Martin F."/>
        </authorList>
    </citation>
    <scope>NUCLEOTIDE SEQUENCE [LARGE SCALE GENOMIC DNA]</scope>
    <source>
        <strain evidence="2 3">SS14</strain>
    </source>
</reference>
<dbReference type="EMBL" id="KN837111">
    <property type="protein sequence ID" value="KIJ45472.1"/>
    <property type="molecule type" value="Genomic_DNA"/>
</dbReference>
<evidence type="ECO:0000256" key="1">
    <source>
        <dbReference type="SAM" id="MobiDB-lite"/>
    </source>
</evidence>
<protein>
    <submittedName>
        <fullName evidence="2">Uncharacterized protein</fullName>
    </submittedName>
</protein>
<dbReference type="HOGENOM" id="CLU_2741684_0_0_1"/>
<name>A0A0C9VSK8_SPHS4</name>
<proteinExistence type="predicted"/>
<evidence type="ECO:0000313" key="3">
    <source>
        <dbReference type="Proteomes" id="UP000054279"/>
    </source>
</evidence>
<sequence length="71" mass="8013">MLANPTMNSAPASDNQAALARYSQTLHRYTQQLWQDARRQAELRAQTEARSLNGKKQTRGDRSSPTAPSRR</sequence>